<feature type="region of interest" description="Disordered" evidence="1">
    <location>
        <begin position="27"/>
        <end position="58"/>
    </location>
</feature>
<reference evidence="3 4" key="1">
    <citation type="submission" date="2019-03" db="EMBL/GenBank/DDBJ databases">
        <authorList>
            <person name="Kim M.K.M."/>
        </authorList>
    </citation>
    <scope>NUCLEOTIDE SEQUENCE [LARGE SCALE GENOMIC DNA]</scope>
    <source>
        <strain evidence="3 4">18JY15-6</strain>
    </source>
</reference>
<comment type="caution">
    <text evidence="3">The sequence shown here is derived from an EMBL/GenBank/DDBJ whole genome shotgun (WGS) entry which is preliminary data.</text>
</comment>
<proteinExistence type="predicted"/>
<evidence type="ECO:0000256" key="1">
    <source>
        <dbReference type="SAM" id="MobiDB-lite"/>
    </source>
</evidence>
<keyword evidence="2" id="KW-0732">Signal</keyword>
<dbReference type="EMBL" id="SJZJ01000005">
    <property type="protein sequence ID" value="TCJ30237.1"/>
    <property type="molecule type" value="Genomic_DNA"/>
</dbReference>
<dbReference type="AlphaFoldDB" id="A0A4R1CHK6"/>
<gene>
    <name evidence="3" type="ORF">EPD65_04965</name>
</gene>
<organism evidence="3 4">
    <name type="scientific">Nocardioides jejuensis</name>
    <dbReference type="NCBI Taxonomy" id="2502782"/>
    <lineage>
        <taxon>Bacteria</taxon>
        <taxon>Bacillati</taxon>
        <taxon>Actinomycetota</taxon>
        <taxon>Actinomycetes</taxon>
        <taxon>Propionibacteriales</taxon>
        <taxon>Nocardioidaceae</taxon>
        <taxon>Nocardioides</taxon>
    </lineage>
</organism>
<name>A0A4R1CHK6_9ACTN</name>
<sequence length="279" mass="31321">MNPTRPARRRSTLAGGVLLSASLLVGCASTPPPPPGAEDVSTALPSKPTVKKQPKPEMKADDPRYMLYGVSSATGQEIWQQSLDLVHNWTLNPKYMQRHKVKDVKELDGLAELMTPDAAKRWKQQAHRALKGYVKPYKGWWEKKKDLDVWVNQLVAYNLMIRRDRGWDNPMLTPIKITDGLVAAGHGGIGVIFTINTKFRLMGQGKKYRVPTQSALGLAWVPTSDGWKLDQWWRVYKFNQERLKGWRPGDPPPEDPGNQTSGELEALNNPSADATVYPD</sequence>
<feature type="signal peptide" evidence="2">
    <location>
        <begin position="1"/>
        <end position="27"/>
    </location>
</feature>
<dbReference type="RefSeq" id="WP_131582060.1">
    <property type="nucleotide sequence ID" value="NZ_SJZJ01000005.1"/>
</dbReference>
<evidence type="ECO:0000313" key="4">
    <source>
        <dbReference type="Proteomes" id="UP000295453"/>
    </source>
</evidence>
<evidence type="ECO:0008006" key="5">
    <source>
        <dbReference type="Google" id="ProtNLM"/>
    </source>
</evidence>
<feature type="region of interest" description="Disordered" evidence="1">
    <location>
        <begin position="243"/>
        <end position="279"/>
    </location>
</feature>
<feature type="chain" id="PRO_5038356953" description="Lipoprotein" evidence="2">
    <location>
        <begin position="28"/>
        <end position="279"/>
    </location>
</feature>
<feature type="compositionally biased region" description="Polar residues" evidence="1">
    <location>
        <begin position="257"/>
        <end position="272"/>
    </location>
</feature>
<protein>
    <recommendedName>
        <fullName evidence="5">Lipoprotein</fullName>
    </recommendedName>
</protein>
<evidence type="ECO:0000256" key="2">
    <source>
        <dbReference type="SAM" id="SignalP"/>
    </source>
</evidence>
<evidence type="ECO:0000313" key="3">
    <source>
        <dbReference type="EMBL" id="TCJ30237.1"/>
    </source>
</evidence>
<accession>A0A4R1CHK6</accession>
<keyword evidence="4" id="KW-1185">Reference proteome</keyword>
<dbReference type="Proteomes" id="UP000295453">
    <property type="component" value="Unassembled WGS sequence"/>
</dbReference>
<dbReference type="OrthoDB" id="3781315at2"/>
<dbReference type="PROSITE" id="PS51257">
    <property type="entry name" value="PROKAR_LIPOPROTEIN"/>
    <property type="match status" value="1"/>
</dbReference>